<keyword evidence="6 14" id="KW-0732">Signal</keyword>
<dbReference type="InterPro" id="IPR037066">
    <property type="entry name" value="Plug_dom_sf"/>
</dbReference>
<dbReference type="AlphaFoldDB" id="A0A2S7KT51"/>
<keyword evidence="17" id="KW-0675">Receptor</keyword>
<dbReference type="InterPro" id="IPR012910">
    <property type="entry name" value="Plug_dom"/>
</dbReference>
<evidence type="ECO:0000256" key="6">
    <source>
        <dbReference type="ARBA" id="ARBA00022729"/>
    </source>
</evidence>
<keyword evidence="8" id="KW-0406">Ion transport</keyword>
<dbReference type="GO" id="GO:0015344">
    <property type="term" value="F:siderophore uptake transmembrane transporter activity"/>
    <property type="evidence" value="ECO:0007669"/>
    <property type="project" value="TreeGrafter"/>
</dbReference>
<dbReference type="Proteomes" id="UP000239800">
    <property type="component" value="Unassembled WGS sequence"/>
</dbReference>
<keyword evidence="10 12" id="KW-0472">Membrane</keyword>
<comment type="caution">
    <text evidence="17">The sequence shown here is derived from an EMBL/GenBank/DDBJ whole genome shotgun (WGS) entry which is preliminary data.</text>
</comment>
<dbReference type="GO" id="GO:0009279">
    <property type="term" value="C:cell outer membrane"/>
    <property type="evidence" value="ECO:0007669"/>
    <property type="project" value="UniProtKB-SubCell"/>
</dbReference>
<keyword evidence="9 13" id="KW-0798">TonB box</keyword>
<evidence type="ECO:0000256" key="12">
    <source>
        <dbReference type="PROSITE-ProRule" id="PRU01360"/>
    </source>
</evidence>
<keyword evidence="2 12" id="KW-0813">Transport</keyword>
<evidence type="ECO:0000256" key="7">
    <source>
        <dbReference type="ARBA" id="ARBA00023004"/>
    </source>
</evidence>
<dbReference type="Gene3D" id="2.40.170.20">
    <property type="entry name" value="TonB-dependent receptor, beta-barrel domain"/>
    <property type="match status" value="1"/>
</dbReference>
<dbReference type="InterPro" id="IPR039426">
    <property type="entry name" value="TonB-dep_rcpt-like"/>
</dbReference>
<keyword evidence="18" id="KW-1185">Reference proteome</keyword>
<evidence type="ECO:0000256" key="1">
    <source>
        <dbReference type="ARBA" id="ARBA00004571"/>
    </source>
</evidence>
<keyword evidence="4" id="KW-0410">Iron transport</keyword>
<dbReference type="RefSeq" id="WP_104813751.1">
    <property type="nucleotide sequence ID" value="NZ_MQUB01000001.1"/>
</dbReference>
<keyword evidence="11 12" id="KW-0998">Cell outer membrane</keyword>
<feature type="chain" id="PRO_5015621280" evidence="14">
    <location>
        <begin position="20"/>
        <end position="725"/>
    </location>
</feature>
<evidence type="ECO:0000256" key="14">
    <source>
        <dbReference type="SAM" id="SignalP"/>
    </source>
</evidence>
<evidence type="ECO:0000313" key="17">
    <source>
        <dbReference type="EMBL" id="PQB05801.1"/>
    </source>
</evidence>
<evidence type="ECO:0000256" key="4">
    <source>
        <dbReference type="ARBA" id="ARBA00022496"/>
    </source>
</evidence>
<keyword evidence="3 12" id="KW-1134">Transmembrane beta strand</keyword>
<evidence type="ECO:0000256" key="2">
    <source>
        <dbReference type="ARBA" id="ARBA00022448"/>
    </source>
</evidence>
<evidence type="ECO:0000256" key="13">
    <source>
        <dbReference type="RuleBase" id="RU003357"/>
    </source>
</evidence>
<evidence type="ECO:0000256" key="3">
    <source>
        <dbReference type="ARBA" id="ARBA00022452"/>
    </source>
</evidence>
<evidence type="ECO:0000313" key="18">
    <source>
        <dbReference type="Proteomes" id="UP000239800"/>
    </source>
</evidence>
<dbReference type="Pfam" id="PF00593">
    <property type="entry name" value="TonB_dep_Rec_b-barrel"/>
    <property type="match status" value="1"/>
</dbReference>
<feature type="domain" description="TonB-dependent receptor-like beta-barrel" evidence="15">
    <location>
        <begin position="249"/>
        <end position="677"/>
    </location>
</feature>
<accession>A0A2S7KT51</accession>
<sequence>MKRIFIFPVLLLTVALSWAQEQQSDTTQVEQLGEVFLKHVRVEADSPITHSNLSKEEIATRNLGQDIPILLNYLPATVSTSDAGAGIGYTGLRVRGSDASRVNVTINGIPYNDSESQGIFWVNLPDFASSVQSLQLQRGVGTSTNGSGAFGASLNIQTDDASKEAFGQFATAVGSFNTFKNTLQFSTGLLKDRIEISGRLSRITSDGYIDRASSDLRSYFVQGSYQDGNTLIKAVVFGGHEETYQSWFGIDQATLDSDRTFNPAGIYTDANGNVQFYDNQVDNYAQDHYQLLWNQRFNNRWSANLSLNYTYGRGYFEEYKEDADRAFHELPPVTIDGEEVTTSDLIRRRWLDNDFYAANLNVSYSDDQLEVDSGLFVSRYDGDHFGEVIWARVPGESEIRDRYYFGNGDKRETTVFSKATWRIDDTWSVYGDLQGRFINYQTTGLTSDKIALAVDESYSFFNPKTGVSYRLSDQNQFYFSYGRANREPRRQDFEQGITTPEKLDDFELGWRLATGKVQVNTNVYFMNYQDQLVLTGELDDVGAPIRTTSGESYRLGLEVDASIGLGEHFVWRPNLALSENKNKDFVTSIDGELVNLGKTNISFSPSVIAGSILEYRPIDKLQFAFLSKFVGEQYMGNVDSEVSKLDSYFVNDLNIVYTIEGIPFLDSIVLTGLVNNIFNTEYVSNGYYFTFDDDFSNPGTITTVEGAGFYPQATINFLLGATINF</sequence>
<comment type="similarity">
    <text evidence="12 13">Belongs to the TonB-dependent receptor family.</text>
</comment>
<keyword evidence="5 12" id="KW-0812">Transmembrane</keyword>
<feature type="domain" description="TonB-dependent receptor plug" evidence="16">
    <location>
        <begin position="44"/>
        <end position="152"/>
    </location>
</feature>
<proteinExistence type="inferred from homology"/>
<comment type="subcellular location">
    <subcellularLocation>
        <location evidence="1 12">Cell outer membrane</location>
        <topology evidence="1 12">Multi-pass membrane protein</topology>
    </subcellularLocation>
</comment>
<dbReference type="InterPro" id="IPR000531">
    <property type="entry name" value="Beta-barrel_TonB"/>
</dbReference>
<evidence type="ECO:0000259" key="15">
    <source>
        <dbReference type="Pfam" id="PF00593"/>
    </source>
</evidence>
<name>A0A2S7KT51_9FLAO</name>
<dbReference type="PROSITE" id="PS52016">
    <property type="entry name" value="TONB_DEPENDENT_REC_3"/>
    <property type="match status" value="1"/>
</dbReference>
<evidence type="ECO:0000259" key="16">
    <source>
        <dbReference type="Pfam" id="PF07715"/>
    </source>
</evidence>
<keyword evidence="7" id="KW-0408">Iron</keyword>
<dbReference type="SUPFAM" id="SSF56935">
    <property type="entry name" value="Porins"/>
    <property type="match status" value="1"/>
</dbReference>
<dbReference type="EMBL" id="MQUB01000001">
    <property type="protein sequence ID" value="PQB05801.1"/>
    <property type="molecule type" value="Genomic_DNA"/>
</dbReference>
<evidence type="ECO:0000256" key="11">
    <source>
        <dbReference type="ARBA" id="ARBA00023237"/>
    </source>
</evidence>
<reference evidence="17 18" key="1">
    <citation type="submission" date="2016-11" db="EMBL/GenBank/DDBJ databases">
        <title>Trade-off between light-utilization and light-protection in marine flavobacteria.</title>
        <authorList>
            <person name="Kumagai Y."/>
        </authorList>
    </citation>
    <scope>NUCLEOTIDE SEQUENCE [LARGE SCALE GENOMIC DNA]</scope>
    <source>
        <strain evidence="17 18">NBRC 107741</strain>
    </source>
</reference>
<evidence type="ECO:0000256" key="10">
    <source>
        <dbReference type="ARBA" id="ARBA00023136"/>
    </source>
</evidence>
<organism evidence="17 18">
    <name type="scientific">Aureitalea marina</name>
    <dbReference type="NCBI Taxonomy" id="930804"/>
    <lineage>
        <taxon>Bacteria</taxon>
        <taxon>Pseudomonadati</taxon>
        <taxon>Bacteroidota</taxon>
        <taxon>Flavobacteriia</taxon>
        <taxon>Flavobacteriales</taxon>
        <taxon>Flavobacteriaceae</taxon>
        <taxon>Aureitalea</taxon>
    </lineage>
</organism>
<gene>
    <name evidence="17" type="ORF">BST85_13525</name>
</gene>
<dbReference type="OrthoDB" id="9761152at2"/>
<evidence type="ECO:0000256" key="5">
    <source>
        <dbReference type="ARBA" id="ARBA00022692"/>
    </source>
</evidence>
<feature type="signal peptide" evidence="14">
    <location>
        <begin position="1"/>
        <end position="19"/>
    </location>
</feature>
<dbReference type="Pfam" id="PF07715">
    <property type="entry name" value="Plug"/>
    <property type="match status" value="1"/>
</dbReference>
<evidence type="ECO:0000256" key="8">
    <source>
        <dbReference type="ARBA" id="ARBA00023065"/>
    </source>
</evidence>
<dbReference type="Gene3D" id="2.170.130.10">
    <property type="entry name" value="TonB-dependent receptor, plug domain"/>
    <property type="match status" value="1"/>
</dbReference>
<protein>
    <submittedName>
        <fullName evidence="17">TonB-dependent receptor</fullName>
    </submittedName>
</protein>
<dbReference type="PANTHER" id="PTHR32552">
    <property type="entry name" value="FERRICHROME IRON RECEPTOR-RELATED"/>
    <property type="match status" value="1"/>
</dbReference>
<evidence type="ECO:0000256" key="9">
    <source>
        <dbReference type="ARBA" id="ARBA00023077"/>
    </source>
</evidence>
<dbReference type="InterPro" id="IPR036942">
    <property type="entry name" value="Beta-barrel_TonB_sf"/>
</dbReference>
<dbReference type="PANTHER" id="PTHR32552:SF68">
    <property type="entry name" value="FERRICHROME OUTER MEMBRANE TRANSPORTER_PHAGE RECEPTOR"/>
    <property type="match status" value="1"/>
</dbReference>